<dbReference type="EMBL" id="CAAGRJ010005186">
    <property type="protein sequence ID" value="VFV23168.1"/>
    <property type="molecule type" value="Genomic_DNA"/>
</dbReference>
<sequence length="156" mass="17708">MLCSLMCSQSGQSMSICVFQAIMISPGNSRQTELKVKAPKYIGPSTILCRVFRMFVNMFFSVYMTGKWNNKTITKRSGLVYSASQRRDKITGSLDAAMTSFHDILCLGHMTLPRNSMVFLLHRHKQRVQGIIRNNLSPRPSSDTVRPELPKASLFW</sequence>
<dbReference type="GO" id="GO:0005886">
    <property type="term" value="C:plasma membrane"/>
    <property type="evidence" value="ECO:0007669"/>
    <property type="project" value="UniProtKB-SubCell"/>
</dbReference>
<dbReference type="GO" id="GO:0016503">
    <property type="term" value="F:pheromone receptor activity"/>
    <property type="evidence" value="ECO:0007669"/>
    <property type="project" value="InterPro"/>
</dbReference>
<keyword evidence="9 11" id="KW-0675">Receptor</keyword>
<keyword evidence="4 11" id="KW-0589">Pheromone response</keyword>
<protein>
    <recommendedName>
        <fullName evidence="11">Vomeronasal type-1 receptor</fullName>
    </recommendedName>
</protein>
<dbReference type="GO" id="GO:0019236">
    <property type="term" value="P:response to pheromone"/>
    <property type="evidence" value="ECO:0007669"/>
    <property type="project" value="UniProtKB-KW"/>
</dbReference>
<feature type="region of interest" description="Disordered" evidence="12">
    <location>
        <begin position="134"/>
        <end position="156"/>
    </location>
</feature>
<evidence type="ECO:0000256" key="11">
    <source>
        <dbReference type="RuleBase" id="RU364061"/>
    </source>
</evidence>
<keyword evidence="3 11" id="KW-1003">Cell membrane</keyword>
<dbReference type="Pfam" id="PF03402">
    <property type="entry name" value="V1R"/>
    <property type="match status" value="1"/>
</dbReference>
<evidence type="ECO:0000256" key="4">
    <source>
        <dbReference type="ARBA" id="ARBA00022507"/>
    </source>
</evidence>
<gene>
    <name evidence="13" type="ORF">LYPA_23C000316</name>
</gene>
<dbReference type="PANTHER" id="PTHR24062">
    <property type="entry name" value="VOMERONASAL TYPE-1 RECEPTOR"/>
    <property type="match status" value="1"/>
</dbReference>
<evidence type="ECO:0000256" key="1">
    <source>
        <dbReference type="ARBA" id="ARBA00004651"/>
    </source>
</evidence>
<reference evidence="13 14" key="1">
    <citation type="submission" date="2019-01" db="EMBL/GenBank/DDBJ databases">
        <authorList>
            <person name="Alioto T."/>
            <person name="Alioto T."/>
        </authorList>
    </citation>
    <scope>NUCLEOTIDE SEQUENCE [LARGE SCALE GENOMIC DNA]</scope>
</reference>
<keyword evidence="5" id="KW-0812">Transmembrane</keyword>
<evidence type="ECO:0000256" key="8">
    <source>
        <dbReference type="ARBA" id="ARBA00023136"/>
    </source>
</evidence>
<evidence type="ECO:0000256" key="5">
    <source>
        <dbReference type="ARBA" id="ARBA00022692"/>
    </source>
</evidence>
<evidence type="ECO:0000313" key="14">
    <source>
        <dbReference type="Proteomes" id="UP000386466"/>
    </source>
</evidence>
<comment type="similarity">
    <text evidence="2 11">Belongs to the G-protein coupled receptor 1 family.</text>
</comment>
<keyword evidence="8" id="KW-0472">Membrane</keyword>
<keyword evidence="7 11" id="KW-0297">G-protein coupled receptor</keyword>
<evidence type="ECO:0000256" key="12">
    <source>
        <dbReference type="SAM" id="MobiDB-lite"/>
    </source>
</evidence>
<evidence type="ECO:0000256" key="10">
    <source>
        <dbReference type="ARBA" id="ARBA00023224"/>
    </source>
</evidence>
<dbReference type="Proteomes" id="UP000386466">
    <property type="component" value="Unassembled WGS sequence"/>
</dbReference>
<evidence type="ECO:0000256" key="3">
    <source>
        <dbReference type="ARBA" id="ARBA00022475"/>
    </source>
</evidence>
<evidence type="ECO:0000256" key="6">
    <source>
        <dbReference type="ARBA" id="ARBA00022989"/>
    </source>
</evidence>
<dbReference type="AlphaFoldDB" id="A0A485MTC2"/>
<evidence type="ECO:0000256" key="9">
    <source>
        <dbReference type="ARBA" id="ARBA00023170"/>
    </source>
</evidence>
<name>A0A485MTC2_LYNPA</name>
<evidence type="ECO:0000256" key="2">
    <source>
        <dbReference type="ARBA" id="ARBA00010663"/>
    </source>
</evidence>
<keyword evidence="14" id="KW-1185">Reference proteome</keyword>
<keyword evidence="6" id="KW-1133">Transmembrane helix</keyword>
<dbReference type="InterPro" id="IPR004072">
    <property type="entry name" value="Vmron_rcpt_1"/>
</dbReference>
<accession>A0A485MTC2</accession>
<proteinExistence type="inferred from homology"/>
<feature type="compositionally biased region" description="Polar residues" evidence="12">
    <location>
        <begin position="134"/>
        <end position="144"/>
    </location>
</feature>
<evidence type="ECO:0000313" key="13">
    <source>
        <dbReference type="EMBL" id="VFV23168.1"/>
    </source>
</evidence>
<keyword evidence="10 11" id="KW-0807">Transducer</keyword>
<organism evidence="13 14">
    <name type="scientific">Lynx pardinus</name>
    <name type="common">Iberian lynx</name>
    <name type="synonym">Felis pardina</name>
    <dbReference type="NCBI Taxonomy" id="191816"/>
    <lineage>
        <taxon>Eukaryota</taxon>
        <taxon>Metazoa</taxon>
        <taxon>Chordata</taxon>
        <taxon>Craniata</taxon>
        <taxon>Vertebrata</taxon>
        <taxon>Euteleostomi</taxon>
        <taxon>Mammalia</taxon>
        <taxon>Eutheria</taxon>
        <taxon>Laurasiatheria</taxon>
        <taxon>Carnivora</taxon>
        <taxon>Feliformia</taxon>
        <taxon>Felidae</taxon>
        <taxon>Felinae</taxon>
        <taxon>Lynx</taxon>
    </lineage>
</organism>
<comment type="subcellular location">
    <subcellularLocation>
        <location evidence="1 11">Cell membrane</location>
        <topology evidence="1 11">Multi-pass membrane protein</topology>
    </subcellularLocation>
</comment>
<evidence type="ECO:0000256" key="7">
    <source>
        <dbReference type="ARBA" id="ARBA00023040"/>
    </source>
</evidence>